<feature type="repeat" description="TPR" evidence="1">
    <location>
        <begin position="123"/>
        <end position="156"/>
    </location>
</feature>
<dbReference type="PANTHER" id="PTHR44809">
    <property type="match status" value="1"/>
</dbReference>
<keyword evidence="1" id="KW-0802">TPR repeat</keyword>
<dbReference type="SUPFAM" id="SSF53756">
    <property type="entry name" value="UDP-Glycosyltransferase/glycogen phosphorylase"/>
    <property type="match status" value="1"/>
</dbReference>
<reference evidence="2 3" key="1">
    <citation type="journal article" date="2018" name="Arch. Microbiol.">
        <title>New insights into the metabolic potential of the phototrophic purple bacterium Rhodopila globiformis DSM 161(T) from its draft genome sequence and evidence for a vanadium-dependent nitrogenase.</title>
        <authorList>
            <person name="Imhoff J.F."/>
            <person name="Rahn T."/>
            <person name="Kunzel S."/>
            <person name="Neulinger S.C."/>
        </authorList>
    </citation>
    <scope>NUCLEOTIDE SEQUENCE [LARGE SCALE GENOMIC DNA]</scope>
    <source>
        <strain evidence="2 3">DSM 161</strain>
    </source>
</reference>
<dbReference type="Pfam" id="PF13432">
    <property type="entry name" value="TPR_16"/>
    <property type="match status" value="3"/>
</dbReference>
<organism evidence="2 3">
    <name type="scientific">Rhodopila globiformis</name>
    <name type="common">Rhodopseudomonas globiformis</name>
    <dbReference type="NCBI Taxonomy" id="1071"/>
    <lineage>
        <taxon>Bacteria</taxon>
        <taxon>Pseudomonadati</taxon>
        <taxon>Pseudomonadota</taxon>
        <taxon>Alphaproteobacteria</taxon>
        <taxon>Acetobacterales</taxon>
        <taxon>Acetobacteraceae</taxon>
        <taxon>Rhodopila</taxon>
    </lineage>
</organism>
<protein>
    <submittedName>
        <fullName evidence="2">Uncharacterized protein</fullName>
    </submittedName>
</protein>
<evidence type="ECO:0000313" key="3">
    <source>
        <dbReference type="Proteomes" id="UP000239724"/>
    </source>
</evidence>
<dbReference type="Pfam" id="PF13181">
    <property type="entry name" value="TPR_8"/>
    <property type="match status" value="1"/>
</dbReference>
<dbReference type="SMART" id="SM00028">
    <property type="entry name" value="TPR"/>
    <property type="match status" value="9"/>
</dbReference>
<dbReference type="PANTHER" id="PTHR44809:SF1">
    <property type="entry name" value="PROTEIN O-MANNOSYL-TRANSFERASE TMTC1"/>
    <property type="match status" value="1"/>
</dbReference>
<dbReference type="EMBL" id="NHRY01000254">
    <property type="protein sequence ID" value="PPQ27769.1"/>
    <property type="molecule type" value="Genomic_DNA"/>
</dbReference>
<dbReference type="Gene3D" id="1.25.40.10">
    <property type="entry name" value="Tetratricopeptide repeat domain"/>
    <property type="match status" value="4"/>
</dbReference>
<dbReference type="InterPro" id="IPR002201">
    <property type="entry name" value="Glyco_trans_9"/>
</dbReference>
<dbReference type="OrthoDB" id="9778733at2"/>
<dbReference type="SUPFAM" id="SSF48452">
    <property type="entry name" value="TPR-like"/>
    <property type="match status" value="2"/>
</dbReference>
<dbReference type="Proteomes" id="UP000239724">
    <property type="component" value="Unassembled WGS sequence"/>
</dbReference>
<accession>A0A2S6MZI6</accession>
<dbReference type="InterPro" id="IPR052943">
    <property type="entry name" value="TMTC_O-mannosyl-trnsfr"/>
</dbReference>
<feature type="repeat" description="TPR" evidence="1">
    <location>
        <begin position="293"/>
        <end position="326"/>
    </location>
</feature>
<evidence type="ECO:0000313" key="2">
    <source>
        <dbReference type="EMBL" id="PPQ27769.1"/>
    </source>
</evidence>
<sequence length="642" mass="70507">MSPTLRRTATGRSEAERLAAFRKVFADALHQQQAGAIDEAIANWRRALKLNPGSAEAYCNLGAAWRQKRRPKEAVTCLRKAIELNPDHVEAHNNLGNALKDLGRIEEAVACHRRAVALRPDCLEAHAGLADTLEAQGSWEAAVAAYQDLLRLRPGHVEACIRLGICLQTLGRSDEAIDCLCAAIEQRPESPEALFFLGCALQARDRLAEAVACYRAAAGLQPDLAEAYGNQAEALRLQGLVDEALACAHKAVALRPGHAGFLNGRGIALQAVGRWQDAAASYREAIRADARFYQAHVNLGLVLHQMQRLDDAVAAYDIALGLAPDDPDLRWNRSTALLARGDFAEGWAEFEWRWRTPQLRRGHRRFAQPQWRGEAAPGRTLLIHAEQGFGDTLQFCRYATLAAARGLRVVMQVPRPLVRLLGTLAGPAAVVPEEDELPDFDLHCPMMSLPLAMKTTLETIPAPTAYLHADPEQAALWRSRIRTLCGDGPRVGLVWAGNPRANRPVAAAADRRRSMPAGCVAPLLDVPAVRFFSLQKDGPGMPPGSPLIDLMHDVQDFADTAALVANLDLVVSVDTAVAHLAAAMGKPVWLADRFDSCWRWLANRRDSPWYPALRIYRQPHPGDWDDVIATIRRDLLAWSNKS</sequence>
<feature type="repeat" description="TPR" evidence="1">
    <location>
        <begin position="55"/>
        <end position="88"/>
    </location>
</feature>
<feature type="repeat" description="TPR" evidence="1">
    <location>
        <begin position="89"/>
        <end position="122"/>
    </location>
</feature>
<gene>
    <name evidence="2" type="ORF">CCS01_26645</name>
</gene>
<dbReference type="Pfam" id="PF01075">
    <property type="entry name" value="Glyco_transf_9"/>
    <property type="match status" value="1"/>
</dbReference>
<keyword evidence="3" id="KW-1185">Reference proteome</keyword>
<dbReference type="GO" id="GO:0016757">
    <property type="term" value="F:glycosyltransferase activity"/>
    <property type="evidence" value="ECO:0007669"/>
    <property type="project" value="InterPro"/>
</dbReference>
<comment type="caution">
    <text evidence="2">The sequence shown here is derived from an EMBL/GenBank/DDBJ whole genome shotgun (WGS) entry which is preliminary data.</text>
</comment>
<dbReference type="PROSITE" id="PS50293">
    <property type="entry name" value="TPR_REGION"/>
    <property type="match status" value="2"/>
</dbReference>
<dbReference type="InterPro" id="IPR011990">
    <property type="entry name" value="TPR-like_helical_dom_sf"/>
</dbReference>
<dbReference type="RefSeq" id="WP_104521859.1">
    <property type="nucleotide sequence ID" value="NZ_NHRY01000254.1"/>
</dbReference>
<name>A0A2S6MZI6_RHOGL</name>
<evidence type="ECO:0000256" key="1">
    <source>
        <dbReference type="PROSITE-ProRule" id="PRU00339"/>
    </source>
</evidence>
<dbReference type="InterPro" id="IPR019734">
    <property type="entry name" value="TPR_rpt"/>
</dbReference>
<proteinExistence type="predicted"/>
<dbReference type="AlphaFoldDB" id="A0A2S6MZI6"/>
<dbReference type="PROSITE" id="PS50005">
    <property type="entry name" value="TPR"/>
    <property type="match status" value="4"/>
</dbReference>
<dbReference type="Gene3D" id="3.40.50.2000">
    <property type="entry name" value="Glycogen Phosphorylase B"/>
    <property type="match status" value="1"/>
</dbReference>
<dbReference type="Pfam" id="PF00515">
    <property type="entry name" value="TPR_1"/>
    <property type="match status" value="1"/>
</dbReference>